<keyword evidence="4 6" id="KW-1133">Transmembrane helix</keyword>
<feature type="transmembrane region" description="Helical" evidence="6">
    <location>
        <begin position="144"/>
        <end position="164"/>
    </location>
</feature>
<evidence type="ECO:0000313" key="8">
    <source>
        <dbReference type="EMBL" id="XDU70438.1"/>
    </source>
</evidence>
<keyword evidence="5 6" id="KW-0472">Membrane</keyword>
<reference evidence="8" key="1">
    <citation type="submission" date="2024-07" db="EMBL/GenBank/DDBJ databases">
        <authorList>
            <person name="Biller S.J."/>
        </authorList>
    </citation>
    <scope>NUCLEOTIDE SEQUENCE</scope>
    <source>
        <strain evidence="8">WC2420</strain>
    </source>
</reference>
<gene>
    <name evidence="8" type="ORF">AB3G37_12625</name>
</gene>
<accession>A0AB39VIU2</accession>
<feature type="transmembrane region" description="Helical" evidence="6">
    <location>
        <begin position="83"/>
        <end position="102"/>
    </location>
</feature>
<proteinExistence type="predicted"/>
<feature type="transmembrane region" description="Helical" evidence="6">
    <location>
        <begin position="309"/>
        <end position="330"/>
    </location>
</feature>
<sequence length="521" mass="56372">MTDSVVASTLTFRRSLLAVLGLALVLMLSALDQTVIGNAMPYIVADLGNFNLYSWVATSYLLTSIITVPIFGRLGDYYGRKYFVIAATVLFTLSSALCSFAGSMQMLILWRAVQGIGGGMLVGTAFACIPELFPDTRQRLRWQILFSTAFSIVNALGPTLGGILTEQYGWRSVFYLNLPLGLVALVVSWIYLPYIRPSKKAAIRLDWLGALLIMCVLGSMQLLAEFLPSNGSAFTLIALMLACGISGAVLVFQQRRAHSPILPPPLFAIGPIRQLFMISILIGAVLFTLLYFMPLLFQGGYGYSPKQAAWLITPMGVSITVSAIINGRIVTRMRNPMRLPQMGLLVTATACAILALIGGNGHYGVLMGLMMMAGIGIGFILLNVTIFIQTLAPREYLGIATALTQSLRLVGGLLGTALTGAAVTKWYGVHVGGKLLEAGDRQVPEAVSQYFADPQVLLQPVAQQFAQYYPLARSAIVNAIDIGLAVSALLALLAFWQSTRLPLIQFPGVKQQPKENHEILE</sequence>
<dbReference type="PANTHER" id="PTHR23501">
    <property type="entry name" value="MAJOR FACILITATOR SUPERFAMILY"/>
    <property type="match status" value="1"/>
</dbReference>
<feature type="transmembrane region" description="Helical" evidence="6">
    <location>
        <begin position="342"/>
        <end position="359"/>
    </location>
</feature>
<protein>
    <submittedName>
        <fullName evidence="8">MFS transporter</fullName>
    </submittedName>
</protein>
<evidence type="ECO:0000256" key="3">
    <source>
        <dbReference type="ARBA" id="ARBA00022692"/>
    </source>
</evidence>
<feature type="transmembrane region" description="Helical" evidence="6">
    <location>
        <begin position="475"/>
        <end position="496"/>
    </location>
</feature>
<dbReference type="GO" id="GO:0005886">
    <property type="term" value="C:plasma membrane"/>
    <property type="evidence" value="ECO:0007669"/>
    <property type="project" value="TreeGrafter"/>
</dbReference>
<dbReference type="RefSeq" id="WP_369787979.1">
    <property type="nucleotide sequence ID" value="NZ_CP165628.1"/>
</dbReference>
<feature type="transmembrane region" description="Helical" evidence="6">
    <location>
        <begin position="53"/>
        <end position="71"/>
    </location>
</feature>
<keyword evidence="3 6" id="KW-0812">Transmembrane</keyword>
<feature type="transmembrane region" description="Helical" evidence="6">
    <location>
        <begin position="176"/>
        <end position="195"/>
    </location>
</feature>
<feature type="transmembrane region" description="Helical" evidence="6">
    <location>
        <begin position="274"/>
        <end position="297"/>
    </location>
</feature>
<dbReference type="InterPro" id="IPR036259">
    <property type="entry name" value="MFS_trans_sf"/>
</dbReference>
<feature type="transmembrane region" description="Helical" evidence="6">
    <location>
        <begin position="409"/>
        <end position="427"/>
    </location>
</feature>
<dbReference type="InterPro" id="IPR011701">
    <property type="entry name" value="MFS"/>
</dbReference>
<dbReference type="Gene3D" id="1.20.1250.20">
    <property type="entry name" value="MFS general substrate transporter like domains"/>
    <property type="match status" value="1"/>
</dbReference>
<dbReference type="GO" id="GO:0012505">
    <property type="term" value="C:endomembrane system"/>
    <property type="evidence" value="ECO:0007669"/>
    <property type="project" value="UniProtKB-SubCell"/>
</dbReference>
<dbReference type="EMBL" id="CP165628">
    <property type="protein sequence ID" value="XDU70438.1"/>
    <property type="molecule type" value="Genomic_DNA"/>
</dbReference>
<feature type="transmembrane region" description="Helical" evidence="6">
    <location>
        <begin position="108"/>
        <end position="132"/>
    </location>
</feature>
<evidence type="ECO:0000256" key="1">
    <source>
        <dbReference type="ARBA" id="ARBA00004127"/>
    </source>
</evidence>
<feature type="domain" description="Major facilitator superfamily (MFS) profile" evidence="7">
    <location>
        <begin position="18"/>
        <end position="500"/>
    </location>
</feature>
<feature type="transmembrane region" description="Helical" evidence="6">
    <location>
        <begin position="207"/>
        <end position="227"/>
    </location>
</feature>
<dbReference type="Pfam" id="PF07690">
    <property type="entry name" value="MFS_1"/>
    <property type="match status" value="1"/>
</dbReference>
<feature type="transmembrane region" description="Helical" evidence="6">
    <location>
        <begin position="365"/>
        <end position="388"/>
    </location>
</feature>
<name>A0AB39VIU2_9GAMM</name>
<dbReference type="PANTHER" id="PTHR23501:SF191">
    <property type="entry name" value="VACUOLAR BASIC AMINO ACID TRANSPORTER 4"/>
    <property type="match status" value="1"/>
</dbReference>
<evidence type="ECO:0000256" key="5">
    <source>
        <dbReference type="ARBA" id="ARBA00023136"/>
    </source>
</evidence>
<comment type="subcellular location">
    <subcellularLocation>
        <location evidence="1">Endomembrane system</location>
        <topology evidence="1">Multi-pass membrane protein</topology>
    </subcellularLocation>
</comment>
<organism evidence="8">
    <name type="scientific">Rouxiella sp. WC2420</name>
    <dbReference type="NCBI Taxonomy" id="3234145"/>
    <lineage>
        <taxon>Bacteria</taxon>
        <taxon>Pseudomonadati</taxon>
        <taxon>Pseudomonadota</taxon>
        <taxon>Gammaproteobacteria</taxon>
        <taxon>Enterobacterales</taxon>
        <taxon>Yersiniaceae</taxon>
        <taxon>Rouxiella</taxon>
    </lineage>
</organism>
<dbReference type="GO" id="GO:0022857">
    <property type="term" value="F:transmembrane transporter activity"/>
    <property type="evidence" value="ECO:0007669"/>
    <property type="project" value="InterPro"/>
</dbReference>
<evidence type="ECO:0000256" key="4">
    <source>
        <dbReference type="ARBA" id="ARBA00022989"/>
    </source>
</evidence>
<evidence type="ECO:0000259" key="7">
    <source>
        <dbReference type="PROSITE" id="PS50850"/>
    </source>
</evidence>
<dbReference type="Gene3D" id="1.20.1720.10">
    <property type="entry name" value="Multidrug resistance protein D"/>
    <property type="match status" value="1"/>
</dbReference>
<evidence type="ECO:0000256" key="2">
    <source>
        <dbReference type="ARBA" id="ARBA00022448"/>
    </source>
</evidence>
<feature type="transmembrane region" description="Helical" evidence="6">
    <location>
        <begin position="233"/>
        <end position="253"/>
    </location>
</feature>
<dbReference type="SUPFAM" id="SSF103473">
    <property type="entry name" value="MFS general substrate transporter"/>
    <property type="match status" value="1"/>
</dbReference>
<dbReference type="PROSITE" id="PS50850">
    <property type="entry name" value="MFS"/>
    <property type="match status" value="1"/>
</dbReference>
<keyword evidence="2" id="KW-0813">Transport</keyword>
<dbReference type="InterPro" id="IPR020846">
    <property type="entry name" value="MFS_dom"/>
</dbReference>
<dbReference type="AlphaFoldDB" id="A0AB39VIU2"/>
<evidence type="ECO:0000256" key="6">
    <source>
        <dbReference type="SAM" id="Phobius"/>
    </source>
</evidence>